<feature type="region of interest" description="Disordered" evidence="5">
    <location>
        <begin position="115"/>
        <end position="162"/>
    </location>
</feature>
<feature type="signal peptide" evidence="7">
    <location>
        <begin position="1"/>
        <end position="28"/>
    </location>
</feature>
<evidence type="ECO:0000256" key="2">
    <source>
        <dbReference type="ARBA" id="ARBA00022723"/>
    </source>
</evidence>
<accession>A0ABW4T9X1</accession>
<dbReference type="InterPro" id="IPR014755">
    <property type="entry name" value="Cu-Rt/internalin_Ig-like"/>
</dbReference>
<keyword evidence="6" id="KW-0812">Transmembrane</keyword>
<keyword evidence="3 7" id="KW-0732">Signal</keyword>
<dbReference type="Pfam" id="PF04234">
    <property type="entry name" value="CopC"/>
    <property type="match status" value="1"/>
</dbReference>
<evidence type="ECO:0000256" key="7">
    <source>
        <dbReference type="SAM" id="SignalP"/>
    </source>
</evidence>
<dbReference type="EMBL" id="JBHUFV010000061">
    <property type="protein sequence ID" value="MFD1938079.1"/>
    <property type="molecule type" value="Genomic_DNA"/>
</dbReference>
<name>A0ABW4T9X1_9ACTN</name>
<evidence type="ECO:0000313" key="9">
    <source>
        <dbReference type="EMBL" id="MFD1938079.1"/>
    </source>
</evidence>
<dbReference type="Proteomes" id="UP001597368">
    <property type="component" value="Unassembled WGS sequence"/>
</dbReference>
<evidence type="ECO:0000313" key="10">
    <source>
        <dbReference type="Proteomes" id="UP001597368"/>
    </source>
</evidence>
<evidence type="ECO:0000259" key="8">
    <source>
        <dbReference type="Pfam" id="PF04234"/>
    </source>
</evidence>
<dbReference type="PANTHER" id="PTHR34820">
    <property type="entry name" value="INNER MEMBRANE PROTEIN YEBZ"/>
    <property type="match status" value="1"/>
</dbReference>
<evidence type="ECO:0000256" key="6">
    <source>
        <dbReference type="SAM" id="Phobius"/>
    </source>
</evidence>
<feature type="compositionally biased region" description="Low complexity" evidence="5">
    <location>
        <begin position="127"/>
        <end position="162"/>
    </location>
</feature>
<dbReference type="InterPro" id="IPR007348">
    <property type="entry name" value="CopC_dom"/>
</dbReference>
<keyword evidence="2" id="KW-0479">Metal-binding</keyword>
<sequence length="197" mass="19968">MKRSPLAAFTALLAVLVAAVLPASPALAHDALKGSTPKKDSTVSTLEKVELEFNATPKLPFVIVRSADGAQVQEGKPEIDGKVVTQKLKGVLPDGGYTIAFRVVSSDGHPIEGEIPFKVKGAPQPTPAEEPASTAAASAPPAATSSAAPAAPATPQPAAQQQAAQASTGFPVWLVIVIGGLVGVGIGFLLSARKKKP</sequence>
<proteinExistence type="predicted"/>
<organism evidence="9 10">
    <name type="scientific">Nonomuraea mangrovi</name>
    <dbReference type="NCBI Taxonomy" id="2316207"/>
    <lineage>
        <taxon>Bacteria</taxon>
        <taxon>Bacillati</taxon>
        <taxon>Actinomycetota</taxon>
        <taxon>Actinomycetes</taxon>
        <taxon>Streptosporangiales</taxon>
        <taxon>Streptosporangiaceae</taxon>
        <taxon>Nonomuraea</taxon>
    </lineage>
</organism>
<reference evidence="10" key="1">
    <citation type="journal article" date="2019" name="Int. J. Syst. Evol. Microbiol.">
        <title>The Global Catalogue of Microorganisms (GCM) 10K type strain sequencing project: providing services to taxonomists for standard genome sequencing and annotation.</title>
        <authorList>
            <consortium name="The Broad Institute Genomics Platform"/>
            <consortium name="The Broad Institute Genome Sequencing Center for Infectious Disease"/>
            <person name="Wu L."/>
            <person name="Ma J."/>
        </authorList>
    </citation>
    <scope>NUCLEOTIDE SEQUENCE [LARGE SCALE GENOMIC DNA]</scope>
    <source>
        <strain evidence="10">ICMP 6774ER</strain>
    </source>
</reference>
<dbReference type="InterPro" id="IPR014756">
    <property type="entry name" value="Ig_E-set"/>
</dbReference>
<gene>
    <name evidence="9" type="ORF">ACFSKW_42050</name>
</gene>
<feature type="transmembrane region" description="Helical" evidence="6">
    <location>
        <begin position="170"/>
        <end position="192"/>
    </location>
</feature>
<keyword evidence="6" id="KW-0472">Membrane</keyword>
<comment type="subcellular location">
    <subcellularLocation>
        <location evidence="1">Cell envelope</location>
    </subcellularLocation>
</comment>
<dbReference type="RefSeq" id="WP_379579829.1">
    <property type="nucleotide sequence ID" value="NZ_JBHUFV010000061.1"/>
</dbReference>
<feature type="chain" id="PRO_5045694019" evidence="7">
    <location>
        <begin position="29"/>
        <end position="197"/>
    </location>
</feature>
<comment type="caution">
    <text evidence="9">The sequence shown here is derived from an EMBL/GenBank/DDBJ whole genome shotgun (WGS) entry which is preliminary data.</text>
</comment>
<dbReference type="InterPro" id="IPR032694">
    <property type="entry name" value="CopC/D"/>
</dbReference>
<keyword evidence="10" id="KW-1185">Reference proteome</keyword>
<feature type="domain" description="CopC" evidence="8">
    <location>
        <begin position="29"/>
        <end position="119"/>
    </location>
</feature>
<keyword evidence="6" id="KW-1133">Transmembrane helix</keyword>
<evidence type="ECO:0000256" key="1">
    <source>
        <dbReference type="ARBA" id="ARBA00004196"/>
    </source>
</evidence>
<evidence type="ECO:0000256" key="4">
    <source>
        <dbReference type="ARBA" id="ARBA00023008"/>
    </source>
</evidence>
<dbReference type="Gene3D" id="2.60.40.1220">
    <property type="match status" value="1"/>
</dbReference>
<evidence type="ECO:0000256" key="5">
    <source>
        <dbReference type="SAM" id="MobiDB-lite"/>
    </source>
</evidence>
<protein>
    <submittedName>
        <fullName evidence="9">Copper resistance protein CopC</fullName>
    </submittedName>
</protein>
<dbReference type="PANTHER" id="PTHR34820:SF4">
    <property type="entry name" value="INNER MEMBRANE PROTEIN YEBZ"/>
    <property type="match status" value="1"/>
</dbReference>
<dbReference type="SUPFAM" id="SSF81296">
    <property type="entry name" value="E set domains"/>
    <property type="match status" value="1"/>
</dbReference>
<keyword evidence="4" id="KW-0186">Copper</keyword>
<evidence type="ECO:0000256" key="3">
    <source>
        <dbReference type="ARBA" id="ARBA00022729"/>
    </source>
</evidence>